<evidence type="ECO:0000313" key="3">
    <source>
        <dbReference type="Proteomes" id="UP000035740"/>
    </source>
</evidence>
<dbReference type="OrthoDB" id="627307at2759"/>
<dbReference type="EMBL" id="KQ090279">
    <property type="protein sequence ID" value="KMS97955.1"/>
    <property type="molecule type" value="Genomic_DNA"/>
</dbReference>
<dbReference type="AlphaFoldDB" id="A0A0J8E4A8"/>
<name>A0A0J8E4A8_BETVV</name>
<dbReference type="Proteomes" id="UP000035740">
    <property type="component" value="Unassembled WGS sequence"/>
</dbReference>
<dbReference type="GO" id="GO:0003723">
    <property type="term" value="F:RNA binding"/>
    <property type="evidence" value="ECO:0007669"/>
    <property type="project" value="EnsemblPlants"/>
</dbReference>
<dbReference type="OMA" id="LCLRQHL"/>
<dbReference type="Gramene" id="KMS97955">
    <property type="protein sequence ID" value="KMS97955"/>
    <property type="gene ID" value="BVRB_4g097080"/>
</dbReference>
<dbReference type="InterPro" id="IPR021099">
    <property type="entry name" value="PORR_domain"/>
</dbReference>
<dbReference type="PANTHER" id="PTHR31476">
    <property type="entry name" value="PROTEIN WHAT'S THIS FACTOR 1 HOMOLOG, CHLOROPLASTIC"/>
    <property type="match status" value="1"/>
</dbReference>
<dbReference type="GO" id="GO:0005739">
    <property type="term" value="C:mitochondrion"/>
    <property type="evidence" value="ECO:0007669"/>
    <property type="project" value="EnsemblPlants"/>
</dbReference>
<dbReference type="InterPro" id="IPR045040">
    <property type="entry name" value="PORR_fam"/>
</dbReference>
<dbReference type="eggNOG" id="ENOG502QPKI">
    <property type="taxonomic scope" value="Eukaryota"/>
</dbReference>
<dbReference type="PANTHER" id="PTHR31476:SF13">
    <property type="entry name" value="PROTEIN WHAT'S THIS FACTOR 9, MITOCHONDRIAL"/>
    <property type="match status" value="1"/>
</dbReference>
<reference evidence="2 3" key="1">
    <citation type="journal article" date="2014" name="Nature">
        <title>The genome of the recently domesticated crop plant sugar beet (Beta vulgaris).</title>
        <authorList>
            <person name="Dohm J.C."/>
            <person name="Minoche A.E."/>
            <person name="Holtgrawe D."/>
            <person name="Capella-Gutierrez S."/>
            <person name="Zakrzewski F."/>
            <person name="Tafer H."/>
            <person name="Rupp O."/>
            <person name="Sorensen T.R."/>
            <person name="Stracke R."/>
            <person name="Reinhardt R."/>
            <person name="Goesmann A."/>
            <person name="Kraft T."/>
            <person name="Schulz B."/>
            <person name="Stadler P.F."/>
            <person name="Schmidt T."/>
            <person name="Gabaldon T."/>
            <person name="Lehrach H."/>
            <person name="Weisshaar B."/>
            <person name="Himmelbauer H."/>
        </authorList>
    </citation>
    <scope>NUCLEOTIDE SEQUENCE [LARGE SCALE GENOMIC DNA]</scope>
    <source>
        <tissue evidence="2">Taproot</tissue>
    </source>
</reference>
<evidence type="ECO:0000313" key="2">
    <source>
        <dbReference type="EMBL" id="KMS97955.1"/>
    </source>
</evidence>
<organism evidence="2 3">
    <name type="scientific">Beta vulgaris subsp. vulgaris</name>
    <name type="common">Beet</name>
    <dbReference type="NCBI Taxonomy" id="3555"/>
    <lineage>
        <taxon>Eukaryota</taxon>
        <taxon>Viridiplantae</taxon>
        <taxon>Streptophyta</taxon>
        <taxon>Embryophyta</taxon>
        <taxon>Tracheophyta</taxon>
        <taxon>Spermatophyta</taxon>
        <taxon>Magnoliopsida</taxon>
        <taxon>eudicotyledons</taxon>
        <taxon>Gunneridae</taxon>
        <taxon>Pentapetalae</taxon>
        <taxon>Caryophyllales</taxon>
        <taxon>Chenopodiaceae</taxon>
        <taxon>Betoideae</taxon>
        <taxon>Beta</taxon>
    </lineage>
</organism>
<gene>
    <name evidence="2" type="ORF">BVRB_4g097080</name>
</gene>
<dbReference type="GO" id="GO:0017004">
    <property type="term" value="P:cytochrome complex assembly"/>
    <property type="evidence" value="ECO:0007669"/>
    <property type="project" value="EnsemblPlants"/>
</dbReference>
<dbReference type="GO" id="GO:0000373">
    <property type="term" value="P:Group II intron splicing"/>
    <property type="evidence" value="ECO:0007669"/>
    <property type="project" value="EnsemblPlants"/>
</dbReference>
<accession>A0A0J8E4A8</accession>
<keyword evidence="3" id="KW-1185">Reference proteome</keyword>
<proteinExistence type="predicted"/>
<evidence type="ECO:0000259" key="1">
    <source>
        <dbReference type="Pfam" id="PF11955"/>
    </source>
</evidence>
<feature type="domain" description="PORR" evidence="1">
    <location>
        <begin position="48"/>
        <end position="373"/>
    </location>
</feature>
<sequence length="408" mass="47174">MLSICCSTARTLEKLLRAKNVIFPSLINPSSYCCIRKLSYVNVYMKWKKDPSYDSIETIFRSPELKSLISLKNCISQAPSGCIPISDVSKRGKELGVPVKVAKFMRLYPSVFEEFVGPQYNLPWFRLTPEAIKIDVEEKAIYEDCRSDLQLRLKKLILMTREKRLPLRIIQGVQWYLGLPDGFLKNPEKNLDGSFRFVEMEDGDRALAVDCGEKMLSTLQKNLVGRGMCNGGWMEPIPFPLFPSRGLRLKTKISAWLDEFQKLPYVSPYEDFSHLNPDSDIAEKRVVGALHELLSLFVEHAAERKRLLCLKKYLGFPQKFHKAFERHPHMFYLSLKAHTCTTILKEAYNDAAAIERHPLFTLRKKYIELMTDSDRILKQRRLNKNLIYGQNADSISDINSEYRDEMAL</sequence>
<dbReference type="Pfam" id="PF11955">
    <property type="entry name" value="PORR"/>
    <property type="match status" value="1"/>
</dbReference>
<protein>
    <recommendedName>
        <fullName evidence="1">PORR domain-containing protein</fullName>
    </recommendedName>
</protein>